<dbReference type="Gene3D" id="3.40.30.10">
    <property type="entry name" value="Glutaredoxin"/>
    <property type="match status" value="1"/>
</dbReference>
<comment type="subcellular location">
    <subcellularLocation>
        <location evidence="2">Periplasm</location>
    </subcellularLocation>
</comment>
<evidence type="ECO:0000313" key="5">
    <source>
        <dbReference type="Proteomes" id="UP001056381"/>
    </source>
</evidence>
<dbReference type="InterPro" id="IPR023205">
    <property type="entry name" value="DsbA/DsbL"/>
</dbReference>
<proteinExistence type="inferred from homology"/>
<comment type="similarity">
    <text evidence="2">Belongs to the thioredoxin family.</text>
</comment>
<dbReference type="PANTHER" id="PTHR35891:SF3">
    <property type="entry name" value="THIOL:DISULFIDE INTERCHANGE PROTEIN DSBL"/>
    <property type="match status" value="1"/>
</dbReference>
<evidence type="ECO:0000256" key="3">
    <source>
        <dbReference type="PIRSR" id="PIRSR001488-1"/>
    </source>
</evidence>
<keyword evidence="5" id="KW-1185">Reference proteome</keyword>
<sequence>MFRLFSIILFAFPLLAQPKLNVDYIEIPEGLVKEKGVTEIFWYGCPACLEYENTLKKIKEIDPTIEVNKIPQFRLPAAKTYYTIESLNLGDEVHDKVFKDWQLKRKPLGSDKDVENFAKRHNLDVKNFMRVYNSFSINIKAKNAIAVPRKLIENGIDFKGTPTVVVNGKYIVTRQRNVSKEIENIIFLLNK</sequence>
<keyword evidence="2" id="KW-0574">Periplasm</keyword>
<evidence type="ECO:0000313" key="4">
    <source>
        <dbReference type="EMBL" id="URQ63216.1"/>
    </source>
</evidence>
<dbReference type="Proteomes" id="UP001056381">
    <property type="component" value="Chromosome"/>
</dbReference>
<evidence type="ECO:0000256" key="2">
    <source>
        <dbReference type="PIRNR" id="PIRNR001488"/>
    </source>
</evidence>
<dbReference type="PIRSF" id="PIRSF001488">
    <property type="entry name" value="Tdi_protein"/>
    <property type="match status" value="1"/>
</dbReference>
<evidence type="ECO:0000256" key="1">
    <source>
        <dbReference type="ARBA" id="ARBA00022729"/>
    </source>
</evidence>
<dbReference type="PANTHER" id="PTHR35891">
    <property type="entry name" value="THIOL:DISULFIDE INTERCHANGE PROTEIN DSBA"/>
    <property type="match status" value="1"/>
</dbReference>
<keyword evidence="2" id="KW-1015">Disulfide bond</keyword>
<dbReference type="GO" id="GO:0042597">
    <property type="term" value="C:periplasmic space"/>
    <property type="evidence" value="ECO:0007669"/>
    <property type="project" value="UniProtKB-SubCell"/>
</dbReference>
<dbReference type="SUPFAM" id="SSF52833">
    <property type="entry name" value="Thioredoxin-like"/>
    <property type="match status" value="1"/>
</dbReference>
<protein>
    <recommendedName>
        <fullName evidence="2">Thiol:disulfide interchange protein</fullName>
    </recommendedName>
</protein>
<dbReference type="EMBL" id="CP097966">
    <property type="protein sequence ID" value="URQ63216.1"/>
    <property type="molecule type" value="Genomic_DNA"/>
</dbReference>
<keyword evidence="1" id="KW-0732">Signal</keyword>
<name>A0A9Q8TYL9_9GAMM</name>
<reference evidence="4" key="1">
    <citation type="submission" date="2022-05" db="EMBL/GenBank/DDBJ databases">
        <title>Single-amplified genomics reveal most streamlined microbe among free-living bacteria.</title>
        <authorList>
            <person name="Roda-Garcia J."/>
            <person name="Haro-Moreno J.M."/>
            <person name="Rodriguez-Valera F."/>
            <person name="Almagro-Moreno S."/>
            <person name="Lopez-Perez M."/>
        </authorList>
    </citation>
    <scope>NUCLEOTIDE SEQUENCE</scope>
    <source>
        <strain evidence="4">TMED112-D2-2</strain>
    </source>
</reference>
<feature type="disulfide bond" description="Redox-active" evidence="3">
    <location>
        <begin position="45"/>
        <end position="48"/>
    </location>
</feature>
<dbReference type="AlphaFoldDB" id="A0A9Q8TYL9"/>
<gene>
    <name evidence="4" type="ORF">M9B40_00170</name>
</gene>
<accession>A0A9Q8TYL9</accession>
<dbReference type="InterPro" id="IPR050824">
    <property type="entry name" value="Thiol_disulfide_DsbA"/>
</dbReference>
<organism evidence="4 5">
    <name type="scientific">SAR86 cluster bacterium</name>
    <dbReference type="NCBI Taxonomy" id="2030880"/>
    <lineage>
        <taxon>Bacteria</taxon>
        <taxon>Pseudomonadati</taxon>
        <taxon>Pseudomonadota</taxon>
        <taxon>Gammaproteobacteria</taxon>
        <taxon>SAR86 cluster</taxon>
    </lineage>
</organism>
<dbReference type="InterPro" id="IPR036249">
    <property type="entry name" value="Thioredoxin-like_sf"/>
</dbReference>